<gene>
    <name evidence="1" type="ORF">RFI_33867</name>
</gene>
<evidence type="ECO:0000313" key="1">
    <source>
        <dbReference type="EMBL" id="ETO03535.1"/>
    </source>
</evidence>
<organism evidence="1 2">
    <name type="scientific">Reticulomyxa filosa</name>
    <dbReference type="NCBI Taxonomy" id="46433"/>
    <lineage>
        <taxon>Eukaryota</taxon>
        <taxon>Sar</taxon>
        <taxon>Rhizaria</taxon>
        <taxon>Retaria</taxon>
        <taxon>Foraminifera</taxon>
        <taxon>Monothalamids</taxon>
        <taxon>Reticulomyxidae</taxon>
        <taxon>Reticulomyxa</taxon>
    </lineage>
</organism>
<sequence>MPPQKKNYAPSPLVTRNKKIDILELELQAPRSKYVFVLFFKNEKFILICVWENLWEEKWGEKSGGGKKREGKIEEKKRYWKNLKKKKDIGKKWKKKRKKFYLRIEKKKELELKKKKKRLENEK</sequence>
<comment type="caution">
    <text evidence="1">The sequence shown here is derived from an EMBL/GenBank/DDBJ whole genome shotgun (WGS) entry which is preliminary data.</text>
</comment>
<dbReference type="EMBL" id="ASPP01033016">
    <property type="protein sequence ID" value="ETO03535.1"/>
    <property type="molecule type" value="Genomic_DNA"/>
</dbReference>
<protein>
    <submittedName>
        <fullName evidence="1">Uncharacterized protein</fullName>
    </submittedName>
</protein>
<dbReference type="AlphaFoldDB" id="X6LS04"/>
<accession>X6LS04</accession>
<dbReference type="Proteomes" id="UP000023152">
    <property type="component" value="Unassembled WGS sequence"/>
</dbReference>
<evidence type="ECO:0000313" key="2">
    <source>
        <dbReference type="Proteomes" id="UP000023152"/>
    </source>
</evidence>
<keyword evidence="2" id="KW-1185">Reference proteome</keyword>
<proteinExistence type="predicted"/>
<reference evidence="1 2" key="1">
    <citation type="journal article" date="2013" name="Curr. Biol.">
        <title>The Genome of the Foraminiferan Reticulomyxa filosa.</title>
        <authorList>
            <person name="Glockner G."/>
            <person name="Hulsmann N."/>
            <person name="Schleicher M."/>
            <person name="Noegel A.A."/>
            <person name="Eichinger L."/>
            <person name="Gallinger C."/>
            <person name="Pawlowski J."/>
            <person name="Sierra R."/>
            <person name="Euteneuer U."/>
            <person name="Pillet L."/>
            <person name="Moustafa A."/>
            <person name="Platzer M."/>
            <person name="Groth M."/>
            <person name="Szafranski K."/>
            <person name="Schliwa M."/>
        </authorList>
    </citation>
    <scope>NUCLEOTIDE SEQUENCE [LARGE SCALE GENOMIC DNA]</scope>
</reference>
<name>X6LS04_RETFI</name>